<feature type="binding site" evidence="5">
    <location>
        <position position="273"/>
    </location>
    <ligand>
        <name>NAD(+)</name>
        <dbReference type="ChEBI" id="CHEBI:57540"/>
    </ligand>
</feature>
<feature type="binding site" evidence="5">
    <location>
        <position position="94"/>
    </location>
    <ligand>
        <name>NAD(+)</name>
        <dbReference type="ChEBI" id="CHEBI:57540"/>
    </ligand>
</feature>
<evidence type="ECO:0000256" key="5">
    <source>
        <dbReference type="PIRSR" id="PIRSR000105-2"/>
    </source>
</evidence>
<dbReference type="AlphaFoldDB" id="A0AAW6T968"/>
<feature type="domain" description="3-hydroxyacyl-CoA dehydrogenase NAD binding" evidence="7">
    <location>
        <begin position="7"/>
        <end position="178"/>
    </location>
</feature>
<dbReference type="PANTHER" id="PTHR48075:SF5">
    <property type="entry name" value="3-HYDROXYBUTYRYL-COA DEHYDROGENASE"/>
    <property type="match status" value="1"/>
</dbReference>
<dbReference type="InterPro" id="IPR036291">
    <property type="entry name" value="NAD(P)-bd_dom_sf"/>
</dbReference>
<dbReference type="GO" id="GO:0016616">
    <property type="term" value="F:oxidoreductase activity, acting on the CH-OH group of donors, NAD or NADP as acceptor"/>
    <property type="evidence" value="ECO:0007669"/>
    <property type="project" value="InterPro"/>
</dbReference>
<sequence>MSIPAVVTVVGSGTMGPGIAAVFARAGAQVRVYDVVAEALTRAEQAVAMCEGVLDNLGSNKVDGGSVSYTTDIAEALRGTEFVLEAVPEREDLKKSVLAQIEAEVSDETIIASNTSGIPITKLGEALNAPARFIGMHWSNPPHLIPMIEVVPGEQTSDAVRDRLIEIVNAFGYEAVLEREVPGFVENRVLYAIMRECLALVDEGVISERDLDTAVRWGIGYKLAVVGPMRLLDMAGLDIYTSVAGYLNRDLSNTDGVPAFISDRVASGKLGFKSGGGIFEYGEGDVAALRGEIVRQLTAVRKAMPAPLSDNPV</sequence>
<feature type="site" description="Important for catalytic activity" evidence="4">
    <location>
        <position position="137"/>
    </location>
</feature>
<feature type="binding site" evidence="5">
    <location>
        <position position="116"/>
    </location>
    <ligand>
        <name>NAD(+)</name>
        <dbReference type="ChEBI" id="CHEBI:57540"/>
    </ligand>
</feature>
<evidence type="ECO:0000256" key="2">
    <source>
        <dbReference type="ARBA" id="ARBA00009463"/>
    </source>
</evidence>
<evidence type="ECO:0000256" key="4">
    <source>
        <dbReference type="PIRSR" id="PIRSR000105-1"/>
    </source>
</evidence>
<dbReference type="EMBL" id="JASATX010000002">
    <property type="protein sequence ID" value="MDI2098605.1"/>
    <property type="molecule type" value="Genomic_DNA"/>
</dbReference>
<feature type="binding site" evidence="5">
    <location>
        <position position="140"/>
    </location>
    <ligand>
        <name>NAD(+)</name>
        <dbReference type="ChEBI" id="CHEBI:57540"/>
    </ligand>
</feature>
<keyword evidence="5" id="KW-0520">NAD</keyword>
<dbReference type="Gene3D" id="3.40.50.720">
    <property type="entry name" value="NAD(P)-binding Rossmann-like Domain"/>
    <property type="match status" value="1"/>
</dbReference>
<comment type="similarity">
    <text evidence="2">Belongs to the 3-hydroxyacyl-CoA dehydrogenase family.</text>
</comment>
<comment type="caution">
    <text evidence="8">The sequence shown here is derived from an EMBL/GenBank/DDBJ whole genome shotgun (WGS) entry which is preliminary data.</text>
</comment>
<dbReference type="Pfam" id="PF02737">
    <property type="entry name" value="3HCDH_N"/>
    <property type="match status" value="1"/>
</dbReference>
<evidence type="ECO:0000313" key="8">
    <source>
        <dbReference type="EMBL" id="MDI2098605.1"/>
    </source>
</evidence>
<dbReference type="GO" id="GO:0006631">
    <property type="term" value="P:fatty acid metabolic process"/>
    <property type="evidence" value="ECO:0007669"/>
    <property type="project" value="InterPro"/>
</dbReference>
<comment type="pathway">
    <text evidence="1">Lipid metabolism; butanoate metabolism.</text>
</comment>
<proteinExistence type="inferred from homology"/>
<name>A0AAW6T968_9MICO</name>
<dbReference type="PIRSF" id="PIRSF000105">
    <property type="entry name" value="HCDH"/>
    <property type="match status" value="1"/>
</dbReference>
<feature type="domain" description="3-hydroxyacyl-CoA dehydrogenase C-terminal" evidence="6">
    <location>
        <begin position="183"/>
        <end position="281"/>
    </location>
</feature>
<dbReference type="PROSITE" id="PS00067">
    <property type="entry name" value="3HCDH"/>
    <property type="match status" value="1"/>
</dbReference>
<dbReference type="GO" id="GO:0070403">
    <property type="term" value="F:NAD+ binding"/>
    <property type="evidence" value="ECO:0007669"/>
    <property type="project" value="InterPro"/>
</dbReference>
<dbReference type="Pfam" id="PF00725">
    <property type="entry name" value="3HCDH"/>
    <property type="match status" value="1"/>
</dbReference>
<feature type="binding site" evidence="5">
    <location>
        <position position="34"/>
    </location>
    <ligand>
        <name>NAD(+)</name>
        <dbReference type="ChEBI" id="CHEBI:57540"/>
    </ligand>
</feature>
<accession>A0AAW6T968</accession>
<reference evidence="8 9" key="1">
    <citation type="submission" date="2023-04" db="EMBL/GenBank/DDBJ databases">
        <title>Klugiella caeni sp. nov. isolated from the sludge of biochemical tank.</title>
        <authorList>
            <person name="Geng K."/>
        </authorList>
    </citation>
    <scope>NUCLEOTIDE SEQUENCE [LARGE SCALE GENOMIC DNA]</scope>
    <source>
        <strain evidence="8 9">YN-L-19</strain>
    </source>
</reference>
<feature type="binding site" evidence="5">
    <location>
        <begin position="11"/>
        <end position="16"/>
    </location>
    <ligand>
        <name>NAD(+)</name>
        <dbReference type="ChEBI" id="CHEBI:57540"/>
    </ligand>
</feature>
<keyword evidence="3" id="KW-0560">Oxidoreductase</keyword>
<evidence type="ECO:0000313" key="9">
    <source>
        <dbReference type="Proteomes" id="UP001321506"/>
    </source>
</evidence>
<dbReference type="InterPro" id="IPR022694">
    <property type="entry name" value="3-OHacyl-CoA_DH"/>
</dbReference>
<dbReference type="PANTHER" id="PTHR48075">
    <property type="entry name" value="3-HYDROXYACYL-COA DEHYDROGENASE FAMILY PROTEIN"/>
    <property type="match status" value="1"/>
</dbReference>
<evidence type="ECO:0000256" key="1">
    <source>
        <dbReference type="ARBA" id="ARBA00005086"/>
    </source>
</evidence>
<protein>
    <submittedName>
        <fullName evidence="8">3-hydroxyacyl-CoA dehydrogenase NAD-binding domain-containing protein</fullName>
    </submittedName>
</protein>
<dbReference type="RefSeq" id="WP_281488389.1">
    <property type="nucleotide sequence ID" value="NZ_CP159582.1"/>
</dbReference>
<feature type="binding site" evidence="5">
    <location>
        <position position="89"/>
    </location>
    <ligand>
        <name>NAD(+)</name>
        <dbReference type="ChEBI" id="CHEBI:57540"/>
    </ligand>
</feature>
<dbReference type="Proteomes" id="UP001321506">
    <property type="component" value="Unassembled WGS sequence"/>
</dbReference>
<dbReference type="SUPFAM" id="SSF48179">
    <property type="entry name" value="6-phosphogluconate dehydrogenase C-terminal domain-like"/>
    <property type="match status" value="1"/>
</dbReference>
<dbReference type="InterPro" id="IPR006176">
    <property type="entry name" value="3-OHacyl-CoA_DH_NAD-bd"/>
</dbReference>
<evidence type="ECO:0000259" key="6">
    <source>
        <dbReference type="Pfam" id="PF00725"/>
    </source>
</evidence>
<organism evidence="8 9">
    <name type="scientific">Ruicaihuangia caeni</name>
    <dbReference type="NCBI Taxonomy" id="3042517"/>
    <lineage>
        <taxon>Bacteria</taxon>
        <taxon>Bacillati</taxon>
        <taxon>Actinomycetota</taxon>
        <taxon>Actinomycetes</taxon>
        <taxon>Micrococcales</taxon>
        <taxon>Microbacteriaceae</taxon>
        <taxon>Ruicaihuangia</taxon>
    </lineage>
</organism>
<dbReference type="InterPro" id="IPR008927">
    <property type="entry name" value="6-PGluconate_DH-like_C_sf"/>
</dbReference>
<dbReference type="InterPro" id="IPR006108">
    <property type="entry name" value="3HC_DH_C"/>
</dbReference>
<dbReference type="InterPro" id="IPR006180">
    <property type="entry name" value="3-OHacyl-CoA_DH_CS"/>
</dbReference>
<evidence type="ECO:0000256" key="3">
    <source>
        <dbReference type="ARBA" id="ARBA00023002"/>
    </source>
</evidence>
<dbReference type="InterPro" id="IPR013328">
    <property type="entry name" value="6PGD_dom2"/>
</dbReference>
<dbReference type="Gene3D" id="1.10.1040.10">
    <property type="entry name" value="N-(1-d-carboxylethyl)-l-norvaline Dehydrogenase, domain 2"/>
    <property type="match status" value="1"/>
</dbReference>
<dbReference type="SUPFAM" id="SSF51735">
    <property type="entry name" value="NAD(P)-binding Rossmann-fold domains"/>
    <property type="match status" value="1"/>
</dbReference>
<gene>
    <name evidence="8" type="ORF">QF206_06460</name>
</gene>
<evidence type="ECO:0000259" key="7">
    <source>
        <dbReference type="Pfam" id="PF02737"/>
    </source>
</evidence>
<keyword evidence="9" id="KW-1185">Reference proteome</keyword>